<evidence type="ECO:0000313" key="3">
    <source>
        <dbReference type="WBParaSite" id="jg24297"/>
    </source>
</evidence>
<sequence>MANYRIFKVLLFFSIICQIRFSYTTSEAGKVGDRIKQQDADIYTLLESFYHASNIKRLNLNDVSFTSIEQIDAEFVKMFGDQKPLIAWQIKGCDADHNLVIKPLSEMPMMIAAYLQEMIKTIEKKTHKRQTLRFIMDFSDFEVWSLNKYKNAISTLQDVFPELTSQFIVITGTAFKYLLSALSYLLQLDTFTNLTDKVATVVGNNKVVFILNLFKHYIGDRARKSL</sequence>
<dbReference type="InterPro" id="IPR036865">
    <property type="entry name" value="CRAL-TRIO_dom_sf"/>
</dbReference>
<dbReference type="SUPFAM" id="SSF52087">
    <property type="entry name" value="CRAL/TRIO domain"/>
    <property type="match status" value="1"/>
</dbReference>
<accession>A0A915DW55</accession>
<dbReference type="Proteomes" id="UP000887574">
    <property type="component" value="Unplaced"/>
</dbReference>
<feature type="chain" id="PRO_5037356556" evidence="1">
    <location>
        <begin position="23"/>
        <end position="226"/>
    </location>
</feature>
<protein>
    <submittedName>
        <fullName evidence="3">CRAL-TRIO domain-containing protein</fullName>
    </submittedName>
</protein>
<dbReference type="Gene3D" id="3.40.525.10">
    <property type="entry name" value="CRAL-TRIO lipid binding domain"/>
    <property type="match status" value="1"/>
</dbReference>
<keyword evidence="1" id="KW-0732">Signal</keyword>
<reference evidence="3" key="1">
    <citation type="submission" date="2022-11" db="UniProtKB">
        <authorList>
            <consortium name="WormBaseParasite"/>
        </authorList>
    </citation>
    <scope>IDENTIFICATION</scope>
</reference>
<dbReference type="WBParaSite" id="jg24297">
    <property type="protein sequence ID" value="jg24297"/>
    <property type="gene ID" value="jg24297"/>
</dbReference>
<dbReference type="AlphaFoldDB" id="A0A915DW55"/>
<keyword evidence="2" id="KW-1185">Reference proteome</keyword>
<evidence type="ECO:0000256" key="1">
    <source>
        <dbReference type="SAM" id="SignalP"/>
    </source>
</evidence>
<proteinExistence type="predicted"/>
<feature type="signal peptide" evidence="1">
    <location>
        <begin position="1"/>
        <end position="22"/>
    </location>
</feature>
<organism evidence="2 3">
    <name type="scientific">Ditylenchus dipsaci</name>
    <dbReference type="NCBI Taxonomy" id="166011"/>
    <lineage>
        <taxon>Eukaryota</taxon>
        <taxon>Metazoa</taxon>
        <taxon>Ecdysozoa</taxon>
        <taxon>Nematoda</taxon>
        <taxon>Chromadorea</taxon>
        <taxon>Rhabditida</taxon>
        <taxon>Tylenchina</taxon>
        <taxon>Tylenchomorpha</taxon>
        <taxon>Sphaerularioidea</taxon>
        <taxon>Anguinidae</taxon>
        <taxon>Anguininae</taxon>
        <taxon>Ditylenchus</taxon>
    </lineage>
</organism>
<name>A0A915DW55_9BILA</name>
<evidence type="ECO:0000313" key="2">
    <source>
        <dbReference type="Proteomes" id="UP000887574"/>
    </source>
</evidence>